<feature type="compositionally biased region" description="Basic residues" evidence="1">
    <location>
        <begin position="491"/>
        <end position="502"/>
    </location>
</feature>
<evidence type="ECO:0000313" key="2">
    <source>
        <dbReference type="EMBL" id="KAJ7704892.1"/>
    </source>
</evidence>
<gene>
    <name evidence="2" type="ORF">B0H17DRAFT_1126517</name>
</gene>
<feature type="compositionally biased region" description="Basic and acidic residues" evidence="1">
    <location>
        <begin position="288"/>
        <end position="302"/>
    </location>
</feature>
<accession>A0AAD7M7X0</accession>
<dbReference type="Proteomes" id="UP001221757">
    <property type="component" value="Unassembled WGS sequence"/>
</dbReference>
<organism evidence="2 3">
    <name type="scientific">Mycena rosella</name>
    <name type="common">Pink bonnet</name>
    <name type="synonym">Agaricus rosellus</name>
    <dbReference type="NCBI Taxonomy" id="1033263"/>
    <lineage>
        <taxon>Eukaryota</taxon>
        <taxon>Fungi</taxon>
        <taxon>Dikarya</taxon>
        <taxon>Basidiomycota</taxon>
        <taxon>Agaricomycotina</taxon>
        <taxon>Agaricomycetes</taxon>
        <taxon>Agaricomycetidae</taxon>
        <taxon>Agaricales</taxon>
        <taxon>Marasmiineae</taxon>
        <taxon>Mycenaceae</taxon>
        <taxon>Mycena</taxon>
    </lineage>
</organism>
<protein>
    <submittedName>
        <fullName evidence="2">Uncharacterized protein</fullName>
    </submittedName>
</protein>
<dbReference type="AlphaFoldDB" id="A0AAD7M7X0"/>
<feature type="compositionally biased region" description="Polar residues" evidence="1">
    <location>
        <begin position="260"/>
        <end position="287"/>
    </location>
</feature>
<name>A0AAD7M7X0_MYCRO</name>
<evidence type="ECO:0000256" key="1">
    <source>
        <dbReference type="SAM" id="MobiDB-lite"/>
    </source>
</evidence>
<keyword evidence="3" id="KW-1185">Reference proteome</keyword>
<reference evidence="2" key="1">
    <citation type="submission" date="2023-03" db="EMBL/GenBank/DDBJ databases">
        <title>Massive genome expansion in bonnet fungi (Mycena s.s.) driven by repeated elements and novel gene families across ecological guilds.</title>
        <authorList>
            <consortium name="Lawrence Berkeley National Laboratory"/>
            <person name="Harder C.B."/>
            <person name="Miyauchi S."/>
            <person name="Viragh M."/>
            <person name="Kuo A."/>
            <person name="Thoen E."/>
            <person name="Andreopoulos B."/>
            <person name="Lu D."/>
            <person name="Skrede I."/>
            <person name="Drula E."/>
            <person name="Henrissat B."/>
            <person name="Morin E."/>
            <person name="Kohler A."/>
            <person name="Barry K."/>
            <person name="LaButti K."/>
            <person name="Morin E."/>
            <person name="Salamov A."/>
            <person name="Lipzen A."/>
            <person name="Mereny Z."/>
            <person name="Hegedus B."/>
            <person name="Baldrian P."/>
            <person name="Stursova M."/>
            <person name="Weitz H."/>
            <person name="Taylor A."/>
            <person name="Grigoriev I.V."/>
            <person name="Nagy L.G."/>
            <person name="Martin F."/>
            <person name="Kauserud H."/>
        </authorList>
    </citation>
    <scope>NUCLEOTIDE SEQUENCE</scope>
    <source>
        <strain evidence="2">CBHHK067</strain>
    </source>
</reference>
<comment type="caution">
    <text evidence="2">The sequence shown here is derived from an EMBL/GenBank/DDBJ whole genome shotgun (WGS) entry which is preliminary data.</text>
</comment>
<feature type="region of interest" description="Disordered" evidence="1">
    <location>
        <begin position="255"/>
        <end position="336"/>
    </location>
</feature>
<feature type="compositionally biased region" description="Polar residues" evidence="1">
    <location>
        <begin position="504"/>
        <end position="519"/>
    </location>
</feature>
<feature type="region of interest" description="Disordered" evidence="1">
    <location>
        <begin position="483"/>
        <end position="533"/>
    </location>
</feature>
<dbReference type="EMBL" id="JARKIE010000009">
    <property type="protein sequence ID" value="KAJ7704892.1"/>
    <property type="molecule type" value="Genomic_DNA"/>
</dbReference>
<sequence>MRWELSLMVGHKGSQKCGSKEKQKAVTQPEAVKPIESTFTEEVESMDIEEPSFVIYSSSAQYLRHARKTHASFDHVTASLTRLERANRVYTRVGRMVGSAHAYRLISSSYLSSPHFILPIYIPTDSSLYVRPTASLHPEDSANSECAGDRHAGGSGPPHGNVVRGNASPYHVFAHVPVGSMFNGVELLKVISISLFSQRTLYLTCTFSLSIASPSASELGQNPQESGTSYLSTLSPTIPYIHYLSYSTATTGHTHHLAPLSSNPGTNSSSTVPTSYGSRNQHKNMSTADRRMSMCQHKRSEMRSIGSTSPCPLPTPQVSSTDDQPPPAHLSNEGTHAPIPMHMEVRVGSPCVCVCYSRKFSTLRDRCSHTCMNTVSLPSNWEAEQDKYTKLRIKMLAAVRPLGRINRPDHPITNPSAAVDRLRRHPLPATVDRRKRDRPPNLIRKPDHYSTLALLPPASQIPIYFKQVLIRSNIVFDETAADAGHQQKETTKHKKNFGKGVRKIQSSVETQKVQNPSENYNHRSRRPLTTPTSSRAVVRVLLKASAFEAGQGQT</sequence>
<feature type="compositionally biased region" description="Polar residues" evidence="1">
    <location>
        <begin position="305"/>
        <end position="323"/>
    </location>
</feature>
<feature type="region of interest" description="Disordered" evidence="1">
    <location>
        <begin position="139"/>
        <end position="159"/>
    </location>
</feature>
<proteinExistence type="predicted"/>
<evidence type="ECO:0000313" key="3">
    <source>
        <dbReference type="Proteomes" id="UP001221757"/>
    </source>
</evidence>